<comment type="subcellular location">
    <subcellularLocation>
        <location evidence="1">Nucleus</location>
    </subcellularLocation>
</comment>
<feature type="region of interest" description="Disordered" evidence="4">
    <location>
        <begin position="186"/>
        <end position="215"/>
    </location>
</feature>
<dbReference type="InterPro" id="IPR033467">
    <property type="entry name" value="Tesmin/TSO1-like_CXC"/>
</dbReference>
<feature type="compositionally biased region" description="Polar residues" evidence="4">
    <location>
        <begin position="300"/>
        <end position="314"/>
    </location>
</feature>
<keyword evidence="3" id="KW-0539">Nucleus</keyword>
<name>A0AAE1QRH4_9SOLA</name>
<protein>
    <recommendedName>
        <fullName evidence="5">CRC domain-containing protein</fullName>
    </recommendedName>
</protein>
<sequence>MQSKEGVSESDISICSKFNLGLSESSNDNSYKKEFKNKILNSSTCHNFSLFDESSSFDDVQKLCKNKSESENSDLINCMARIFAEDIIEEINLNEEIVFDEVVNEVSIVDDEQNRNQNLIVQTSSPSIDNNLNQFIQTSIKSPVNNTGQVTSIKNVTPNFKNKQSSLTSNNQSKLVNNIVITPKTSPQVKKASSNTKNVTIQNKPTTPTTINISPSSGISLQNNQILTKVIMTTGGQQLLITSPIKGHTRTENSNNLSNQTPERQLMAILPVSPNKQQSKLNTSTSSSTNVSIRPKPANITISSPSLNQSSDSKPQYQIIRLVTATTNGNGNSTVNTISTSGLKQIGQNIPGQQHKVLIPASALKNLNASQLLSTSGSTSQLVMYAPTVVQPSSISTPTTPKTVTFSTANVQPIAGGISSSNLQQRHSYVPILPNPSTVISNSASKTINQAVNQKSIQNGSKNGEESIQIASTSTINSGPSSNRPRKPCNCTRSQCLKLYCDCFANGEFCSNCNCINCSNNLDHEENRQKAIKQCLERNPHAFHPKIGKGKTTAQEGIERRHTKGCNCRRSGLLAMKNQNLNLNHFEEDNENENTFVHMYQMNLDDEGEPTDGPLRCIRKTIINNSENDSSKIQPTSSNSIVQGPPNAVRQQFTNDCPKAETAYELLLQQQQLYLQLELEMQQKQLSTQQRKVSFKLDFAPVVELIVRS</sequence>
<evidence type="ECO:0000259" key="5">
    <source>
        <dbReference type="PROSITE" id="PS51634"/>
    </source>
</evidence>
<feature type="region of interest" description="Disordered" evidence="4">
    <location>
        <begin position="273"/>
        <end position="314"/>
    </location>
</feature>
<evidence type="ECO:0000313" key="6">
    <source>
        <dbReference type="EMBL" id="KAK4337383.1"/>
    </source>
</evidence>
<feature type="domain" description="CRC" evidence="5">
    <location>
        <begin position="485"/>
        <end position="572"/>
    </location>
</feature>
<dbReference type="InterPro" id="IPR005172">
    <property type="entry name" value="CRC"/>
</dbReference>
<dbReference type="GO" id="GO:0006355">
    <property type="term" value="P:regulation of DNA-templated transcription"/>
    <property type="evidence" value="ECO:0007669"/>
    <property type="project" value="TreeGrafter"/>
</dbReference>
<proteinExistence type="inferred from homology"/>
<dbReference type="Pfam" id="PF03638">
    <property type="entry name" value="TCR"/>
    <property type="match status" value="1"/>
</dbReference>
<dbReference type="SMART" id="SM01114">
    <property type="entry name" value="CXC"/>
    <property type="match status" value="1"/>
</dbReference>
<keyword evidence="7" id="KW-1185">Reference proteome</keyword>
<comment type="similarity">
    <text evidence="2">Belongs to the lin-54 family.</text>
</comment>
<dbReference type="PANTHER" id="PTHR12446">
    <property type="entry name" value="TESMIN/TSO1-RELATED"/>
    <property type="match status" value="1"/>
</dbReference>
<feature type="compositionally biased region" description="Polar residues" evidence="4">
    <location>
        <begin position="186"/>
        <end position="204"/>
    </location>
</feature>
<dbReference type="Proteomes" id="UP001291623">
    <property type="component" value="Unassembled WGS sequence"/>
</dbReference>
<evidence type="ECO:0000256" key="3">
    <source>
        <dbReference type="ARBA" id="ARBA00023242"/>
    </source>
</evidence>
<dbReference type="EMBL" id="JAVYJV010000032">
    <property type="protein sequence ID" value="KAK4337383.1"/>
    <property type="molecule type" value="Genomic_DNA"/>
</dbReference>
<dbReference type="PANTHER" id="PTHR12446:SF34">
    <property type="entry name" value="PROTEIN LIN-54 HOMOLOG"/>
    <property type="match status" value="1"/>
</dbReference>
<organism evidence="6 7">
    <name type="scientific">Anisodus tanguticus</name>
    <dbReference type="NCBI Taxonomy" id="243964"/>
    <lineage>
        <taxon>Eukaryota</taxon>
        <taxon>Viridiplantae</taxon>
        <taxon>Streptophyta</taxon>
        <taxon>Embryophyta</taxon>
        <taxon>Tracheophyta</taxon>
        <taxon>Spermatophyta</taxon>
        <taxon>Magnoliopsida</taxon>
        <taxon>eudicotyledons</taxon>
        <taxon>Gunneridae</taxon>
        <taxon>Pentapetalae</taxon>
        <taxon>asterids</taxon>
        <taxon>lamiids</taxon>
        <taxon>Solanales</taxon>
        <taxon>Solanaceae</taxon>
        <taxon>Solanoideae</taxon>
        <taxon>Hyoscyameae</taxon>
        <taxon>Anisodus</taxon>
    </lineage>
</organism>
<evidence type="ECO:0000256" key="2">
    <source>
        <dbReference type="ARBA" id="ARBA00007267"/>
    </source>
</evidence>
<reference evidence="6" key="1">
    <citation type="submission" date="2023-12" db="EMBL/GenBank/DDBJ databases">
        <title>Genome assembly of Anisodus tanguticus.</title>
        <authorList>
            <person name="Wang Y.-J."/>
        </authorList>
    </citation>
    <scope>NUCLEOTIDE SEQUENCE</scope>
    <source>
        <strain evidence="6">KB-2021</strain>
        <tissue evidence="6">Leaf</tissue>
    </source>
</reference>
<gene>
    <name evidence="6" type="ORF">RND71_043869</name>
</gene>
<dbReference type="InterPro" id="IPR028307">
    <property type="entry name" value="Lin-54_fam"/>
</dbReference>
<evidence type="ECO:0000256" key="1">
    <source>
        <dbReference type="ARBA" id="ARBA00004123"/>
    </source>
</evidence>
<dbReference type="AlphaFoldDB" id="A0AAE1QRH4"/>
<evidence type="ECO:0000256" key="4">
    <source>
        <dbReference type="SAM" id="MobiDB-lite"/>
    </source>
</evidence>
<dbReference type="PROSITE" id="PS51634">
    <property type="entry name" value="CRC"/>
    <property type="match status" value="1"/>
</dbReference>
<feature type="compositionally biased region" description="Low complexity" evidence="4">
    <location>
        <begin position="205"/>
        <end position="215"/>
    </location>
</feature>
<evidence type="ECO:0000313" key="7">
    <source>
        <dbReference type="Proteomes" id="UP001291623"/>
    </source>
</evidence>
<dbReference type="GO" id="GO:0005634">
    <property type="term" value="C:nucleus"/>
    <property type="evidence" value="ECO:0007669"/>
    <property type="project" value="UniProtKB-SubCell"/>
</dbReference>
<accession>A0AAE1QRH4</accession>
<comment type="caution">
    <text evidence="6">The sequence shown here is derived from an EMBL/GenBank/DDBJ whole genome shotgun (WGS) entry which is preliminary data.</text>
</comment>